<dbReference type="PANTHER" id="PTHR30055:SF234">
    <property type="entry name" value="HTH-TYPE TRANSCRIPTIONAL REGULATOR BETI"/>
    <property type="match status" value="1"/>
</dbReference>
<evidence type="ECO:0000256" key="3">
    <source>
        <dbReference type="ARBA" id="ARBA00023163"/>
    </source>
</evidence>
<dbReference type="InterPro" id="IPR001647">
    <property type="entry name" value="HTH_TetR"/>
</dbReference>
<keyword evidence="1" id="KW-0805">Transcription regulation</keyword>
<evidence type="ECO:0000313" key="6">
    <source>
        <dbReference type="EMBL" id="GII28334.1"/>
    </source>
</evidence>
<feature type="domain" description="HTH tetR-type" evidence="5">
    <location>
        <begin position="13"/>
        <end position="73"/>
    </location>
</feature>
<evidence type="ECO:0000256" key="2">
    <source>
        <dbReference type="ARBA" id="ARBA00023125"/>
    </source>
</evidence>
<evidence type="ECO:0000256" key="4">
    <source>
        <dbReference type="PROSITE-ProRule" id="PRU00335"/>
    </source>
</evidence>
<protein>
    <submittedName>
        <fullName evidence="6">TetR family transcriptional regulator</fullName>
    </submittedName>
</protein>
<dbReference type="Gene3D" id="1.10.10.60">
    <property type="entry name" value="Homeodomain-like"/>
    <property type="match status" value="1"/>
</dbReference>
<dbReference type="Pfam" id="PF00440">
    <property type="entry name" value="TetR_N"/>
    <property type="match status" value="1"/>
</dbReference>
<dbReference type="PRINTS" id="PR00455">
    <property type="entry name" value="HTHTETR"/>
</dbReference>
<evidence type="ECO:0000259" key="5">
    <source>
        <dbReference type="PROSITE" id="PS50977"/>
    </source>
</evidence>
<dbReference type="Proteomes" id="UP000650628">
    <property type="component" value="Unassembled WGS sequence"/>
</dbReference>
<proteinExistence type="predicted"/>
<accession>A0A8J3TPP6</accession>
<evidence type="ECO:0000313" key="7">
    <source>
        <dbReference type="Proteomes" id="UP000650628"/>
    </source>
</evidence>
<reference evidence="6 7" key="1">
    <citation type="submission" date="2021-01" db="EMBL/GenBank/DDBJ databases">
        <title>Whole genome shotgun sequence of Planotetraspora mira NBRC 15435.</title>
        <authorList>
            <person name="Komaki H."/>
            <person name="Tamura T."/>
        </authorList>
    </citation>
    <scope>NUCLEOTIDE SEQUENCE [LARGE SCALE GENOMIC DNA]</scope>
    <source>
        <strain evidence="6 7">NBRC 15435</strain>
    </source>
</reference>
<dbReference type="AlphaFoldDB" id="A0A8J3TPP6"/>
<dbReference type="InterPro" id="IPR009057">
    <property type="entry name" value="Homeodomain-like_sf"/>
</dbReference>
<keyword evidence="7" id="KW-1185">Reference proteome</keyword>
<comment type="caution">
    <text evidence="6">The sequence shown here is derived from an EMBL/GenBank/DDBJ whole genome shotgun (WGS) entry which is preliminary data.</text>
</comment>
<organism evidence="6 7">
    <name type="scientific">Planotetraspora mira</name>
    <dbReference type="NCBI Taxonomy" id="58121"/>
    <lineage>
        <taxon>Bacteria</taxon>
        <taxon>Bacillati</taxon>
        <taxon>Actinomycetota</taxon>
        <taxon>Actinomycetes</taxon>
        <taxon>Streptosporangiales</taxon>
        <taxon>Streptosporangiaceae</taxon>
        <taxon>Planotetraspora</taxon>
    </lineage>
</organism>
<dbReference type="GO" id="GO:0003700">
    <property type="term" value="F:DNA-binding transcription factor activity"/>
    <property type="evidence" value="ECO:0007669"/>
    <property type="project" value="TreeGrafter"/>
</dbReference>
<dbReference type="GO" id="GO:0000976">
    <property type="term" value="F:transcription cis-regulatory region binding"/>
    <property type="evidence" value="ECO:0007669"/>
    <property type="project" value="TreeGrafter"/>
</dbReference>
<keyword evidence="2 4" id="KW-0238">DNA-binding</keyword>
<name>A0A8J3TPP6_9ACTN</name>
<dbReference type="PROSITE" id="PS50977">
    <property type="entry name" value="HTH_TETR_2"/>
    <property type="match status" value="1"/>
</dbReference>
<dbReference type="SUPFAM" id="SSF46689">
    <property type="entry name" value="Homeodomain-like"/>
    <property type="match status" value="1"/>
</dbReference>
<dbReference type="Gene3D" id="1.10.357.10">
    <property type="entry name" value="Tetracycline Repressor, domain 2"/>
    <property type="match status" value="1"/>
</dbReference>
<dbReference type="RefSeq" id="WP_203952397.1">
    <property type="nucleotide sequence ID" value="NZ_BOOO01000009.1"/>
</dbReference>
<evidence type="ECO:0000256" key="1">
    <source>
        <dbReference type="ARBA" id="ARBA00023015"/>
    </source>
</evidence>
<dbReference type="PROSITE" id="PS01081">
    <property type="entry name" value="HTH_TETR_1"/>
    <property type="match status" value="1"/>
</dbReference>
<keyword evidence="3" id="KW-0804">Transcription</keyword>
<dbReference type="EMBL" id="BOOO01000009">
    <property type="protein sequence ID" value="GII28334.1"/>
    <property type="molecule type" value="Genomic_DNA"/>
</dbReference>
<dbReference type="InterPro" id="IPR023772">
    <property type="entry name" value="DNA-bd_HTH_TetR-type_CS"/>
</dbReference>
<dbReference type="InterPro" id="IPR050109">
    <property type="entry name" value="HTH-type_TetR-like_transc_reg"/>
</dbReference>
<dbReference type="PANTHER" id="PTHR30055">
    <property type="entry name" value="HTH-TYPE TRANSCRIPTIONAL REGULATOR RUTR"/>
    <property type="match status" value="1"/>
</dbReference>
<gene>
    <name evidence="6" type="ORF">Pmi06nite_17760</name>
</gene>
<feature type="DNA-binding region" description="H-T-H motif" evidence="4">
    <location>
        <begin position="36"/>
        <end position="55"/>
    </location>
</feature>
<sequence>MGDAVGLRERKKLRTRRALIEAALRLFEEKGYEETTVAEITAAVDVSTRTFFSYFTSKEDVVFFDGESRVEAALKMIADRRPAETVVDLLLRVTSHSLDAVKDADLTVELTPARRHLITTVPALRARGLDLLFETQQRLADALHRAYADELDPIEAAAAIGSLMGAAHLATTISMERGETPEQVWAAGRRAMEIAIRGLSSIG</sequence>